<keyword evidence="2" id="KW-1185">Reference proteome</keyword>
<dbReference type="InterPro" id="IPR052727">
    <property type="entry name" value="Rab4/Rab5_effector"/>
</dbReference>
<name>A0A976FJP1_BRELC</name>
<sequence>MAWRENYSHSTKRQEEMKFTLPKDAFSPLTLSEKRQASIATEAETVVLEAVAASERFINEGANVGHSAFKLVRARDGLRVYRQRKRSIHEREPPILLWSKESENSSCRTYHSNESSHTWSSCSGVTGDSIMERMRPRGVALLVLYGTIDGTLDDCMYGCVAPTDEAWMLRSSHIKDRLDDARILSTIQGPTCSEPFRFLGIKWFAKEIPLALRGIVQQRDFVIIESIGCTHDSTGKRVGYMLMHSVTLKEVPELAQGGIVRGMLSFCFLFRQYGVNQIQTFGCGFFDTRGDVPSRLSVSMSAESAISCVDVVAYAYIKKLLWYMKHASTHASMEGNQSRVGQCDACAKTFSKFSLTSSSTGYSCHICRQVMCSKCSVAKNLTMDVSETGAYQQCSLRFCIRCLLAAKQQSSVELAISCLKATSGSSTFVAPRKNN</sequence>
<protein>
    <recommendedName>
        <fullName evidence="3">FYVE-type domain-containing protein</fullName>
    </recommendedName>
</protein>
<gene>
    <name evidence="1" type="ORF">CCR75_004339</name>
</gene>
<evidence type="ECO:0000313" key="1">
    <source>
        <dbReference type="EMBL" id="TDH68052.1"/>
    </source>
</evidence>
<dbReference type="AlphaFoldDB" id="A0A976FJP1"/>
<accession>A0A976FJP1</accession>
<evidence type="ECO:0008006" key="3">
    <source>
        <dbReference type="Google" id="ProtNLM"/>
    </source>
</evidence>
<dbReference type="Proteomes" id="UP000294530">
    <property type="component" value="Unassembled WGS sequence"/>
</dbReference>
<dbReference type="RefSeq" id="XP_067817551.1">
    <property type="nucleotide sequence ID" value="XM_067962425.1"/>
</dbReference>
<reference evidence="1 2" key="1">
    <citation type="journal article" date="2021" name="Genome Biol.">
        <title>AFLAP: assembly-free linkage analysis pipeline using k-mers from genome sequencing data.</title>
        <authorList>
            <person name="Fletcher K."/>
            <person name="Zhang L."/>
            <person name="Gil J."/>
            <person name="Han R."/>
            <person name="Cavanaugh K."/>
            <person name="Michelmore R."/>
        </authorList>
    </citation>
    <scope>NUCLEOTIDE SEQUENCE [LARGE SCALE GENOMIC DNA]</scope>
    <source>
        <strain evidence="1 2">SF5</strain>
    </source>
</reference>
<evidence type="ECO:0000313" key="2">
    <source>
        <dbReference type="Proteomes" id="UP000294530"/>
    </source>
</evidence>
<dbReference type="KEGG" id="blac:94348096"/>
<dbReference type="GeneID" id="94348096"/>
<dbReference type="EMBL" id="SHOA02000017">
    <property type="protein sequence ID" value="TDH68052.1"/>
    <property type="molecule type" value="Genomic_DNA"/>
</dbReference>
<dbReference type="PANTHER" id="PTHR13510">
    <property type="entry name" value="FYVE-FINGER-CONTAINING RAB5 EFFECTOR PROTEIN RABENOSYN-5-RELATED"/>
    <property type="match status" value="1"/>
</dbReference>
<dbReference type="Gene3D" id="3.30.530.20">
    <property type="match status" value="1"/>
</dbReference>
<dbReference type="OrthoDB" id="92924at2759"/>
<dbReference type="PANTHER" id="PTHR13510:SF44">
    <property type="entry name" value="RABENOSYN-5"/>
    <property type="match status" value="1"/>
</dbReference>
<proteinExistence type="predicted"/>
<dbReference type="CDD" id="cd00065">
    <property type="entry name" value="FYVE_like_SF"/>
    <property type="match status" value="1"/>
</dbReference>
<comment type="caution">
    <text evidence="1">The sequence shown here is derived from an EMBL/GenBank/DDBJ whole genome shotgun (WGS) entry which is preliminary data.</text>
</comment>
<dbReference type="InterPro" id="IPR023393">
    <property type="entry name" value="START-like_dom_sf"/>
</dbReference>
<organism evidence="1 2">
    <name type="scientific">Bremia lactucae</name>
    <name type="common">Lettuce downy mildew</name>
    <dbReference type="NCBI Taxonomy" id="4779"/>
    <lineage>
        <taxon>Eukaryota</taxon>
        <taxon>Sar</taxon>
        <taxon>Stramenopiles</taxon>
        <taxon>Oomycota</taxon>
        <taxon>Peronosporomycetes</taxon>
        <taxon>Peronosporales</taxon>
        <taxon>Peronosporaceae</taxon>
        <taxon>Bremia</taxon>
    </lineage>
</organism>